<feature type="domain" description="MobA/VirD2-like nuclease" evidence="2">
    <location>
        <begin position="21"/>
        <end position="151"/>
    </location>
</feature>
<dbReference type="RefSeq" id="WP_377144868.1">
    <property type="nucleotide sequence ID" value="NZ_JBHTIA010000012.1"/>
</dbReference>
<evidence type="ECO:0000313" key="3">
    <source>
        <dbReference type="EMBL" id="MFD0766709.1"/>
    </source>
</evidence>
<accession>A0ABW2ZKD1</accession>
<protein>
    <submittedName>
        <fullName evidence="3">Relaxase/mobilization nuclease domain-containing protein</fullName>
    </submittedName>
</protein>
<organism evidence="3 4">
    <name type="scientific">Mucilaginibacter lutimaris</name>
    <dbReference type="NCBI Taxonomy" id="931629"/>
    <lineage>
        <taxon>Bacteria</taxon>
        <taxon>Pseudomonadati</taxon>
        <taxon>Bacteroidota</taxon>
        <taxon>Sphingobacteriia</taxon>
        <taxon>Sphingobacteriales</taxon>
        <taxon>Sphingobacteriaceae</taxon>
        <taxon>Mucilaginibacter</taxon>
    </lineage>
</organism>
<evidence type="ECO:0000256" key="1">
    <source>
        <dbReference type="SAM" id="MobiDB-lite"/>
    </source>
</evidence>
<proteinExistence type="predicted"/>
<keyword evidence="4" id="KW-1185">Reference proteome</keyword>
<sequence>MIASQKIGKSFIGALSYNIKKLWDADPNKRAELIATNFSSLQASDIKREVEWIRQLRPNLNRYVYHTSLNFSNEEAGSLTNEKLLAIGQDYLQALGYSNNQYLIFRHYDAGHPHIHLLVNRISFDGKVVSDSNNYRRSEDILRKLERQYDLIPVVPSRKAFQRAVTKNEIEMIDRTGKPSDKLLLQEHLNRLLRNKGLDITEFIRHGEQAGIHFLFNQASTGRVTGITYFYNGLKVKGQALGNRYKWAELIKILNYEQTKHGEGISQANDRTTARYGKQTATGQSTSINRQYGSGSNVVSEYPTKDLQQYRENRTGHEIIVANEQGYEGGDGENEERILEADPNANIFSNERDYDLHNNYPDLNIQIGDDVDDEAIYGKDRHRQRKARTNRR</sequence>
<dbReference type="InterPro" id="IPR005094">
    <property type="entry name" value="Endonuclease_MobA/VirD2"/>
</dbReference>
<name>A0ABW2ZKD1_9SPHI</name>
<evidence type="ECO:0000259" key="2">
    <source>
        <dbReference type="Pfam" id="PF03432"/>
    </source>
</evidence>
<dbReference type="EMBL" id="JBHTIA010000012">
    <property type="protein sequence ID" value="MFD0766709.1"/>
    <property type="molecule type" value="Genomic_DNA"/>
</dbReference>
<feature type="region of interest" description="Disordered" evidence="1">
    <location>
        <begin position="278"/>
        <end position="299"/>
    </location>
</feature>
<dbReference type="Pfam" id="PF03432">
    <property type="entry name" value="Relaxase"/>
    <property type="match status" value="1"/>
</dbReference>
<dbReference type="Proteomes" id="UP001597073">
    <property type="component" value="Unassembled WGS sequence"/>
</dbReference>
<comment type="caution">
    <text evidence="3">The sequence shown here is derived from an EMBL/GenBank/DDBJ whole genome shotgun (WGS) entry which is preliminary data.</text>
</comment>
<evidence type="ECO:0000313" key="4">
    <source>
        <dbReference type="Proteomes" id="UP001597073"/>
    </source>
</evidence>
<gene>
    <name evidence="3" type="ORF">ACFQZI_17740</name>
</gene>
<reference evidence="4" key="1">
    <citation type="journal article" date="2019" name="Int. J. Syst. Evol. Microbiol.">
        <title>The Global Catalogue of Microorganisms (GCM) 10K type strain sequencing project: providing services to taxonomists for standard genome sequencing and annotation.</title>
        <authorList>
            <consortium name="The Broad Institute Genomics Platform"/>
            <consortium name="The Broad Institute Genome Sequencing Center for Infectious Disease"/>
            <person name="Wu L."/>
            <person name="Ma J."/>
        </authorList>
    </citation>
    <scope>NUCLEOTIDE SEQUENCE [LARGE SCALE GENOMIC DNA]</scope>
    <source>
        <strain evidence="4">CCUG 60742</strain>
    </source>
</reference>
<feature type="compositionally biased region" description="Polar residues" evidence="1">
    <location>
        <begin position="279"/>
        <end position="299"/>
    </location>
</feature>